<evidence type="ECO:0000256" key="6">
    <source>
        <dbReference type="RuleBase" id="RU369110"/>
    </source>
</evidence>
<comment type="subcellular location">
    <subcellularLocation>
        <location evidence="1 6">Cytoplasm</location>
    </subcellularLocation>
</comment>
<dbReference type="Pfam" id="PF08564">
    <property type="entry name" value="CDC37_C"/>
    <property type="match status" value="1"/>
</dbReference>
<dbReference type="GO" id="GO:0031072">
    <property type="term" value="F:heat shock protein binding"/>
    <property type="evidence" value="ECO:0007669"/>
    <property type="project" value="UniProtKB-UniRule"/>
</dbReference>
<reference evidence="10" key="1">
    <citation type="journal article" date="2014" name="Nature">
        <title>Elephant shark genome provides unique insights into gnathostome evolution.</title>
        <authorList>
            <consortium name="International Elephant Shark Genome Sequencing Consortium"/>
            <person name="Venkatesh B."/>
            <person name="Lee A.P."/>
            <person name="Ravi V."/>
            <person name="Maurya A.K."/>
            <person name="Lian M.M."/>
            <person name="Swann J.B."/>
            <person name="Ohta Y."/>
            <person name="Flajnik M.F."/>
            <person name="Sutoh Y."/>
            <person name="Kasahara M."/>
            <person name="Hoon S."/>
            <person name="Gangu V."/>
            <person name="Roy S.W."/>
            <person name="Irimia M."/>
            <person name="Korzh V."/>
            <person name="Kondrychyn I."/>
            <person name="Lim Z.W."/>
            <person name="Tay B.H."/>
            <person name="Tohari S."/>
            <person name="Kong K.W."/>
            <person name="Ho S."/>
            <person name="Lorente-Galdos B."/>
            <person name="Quilez J."/>
            <person name="Marques-Bonet T."/>
            <person name="Raney B.J."/>
            <person name="Ingham P.W."/>
            <person name="Tay A."/>
            <person name="Hillier L.W."/>
            <person name="Minx P."/>
            <person name="Boehm T."/>
            <person name="Wilson R.K."/>
            <person name="Brenner S."/>
            <person name="Warren W.C."/>
        </authorList>
    </citation>
    <scope>NUCLEOTIDE SEQUENCE</scope>
    <source>
        <tissue evidence="10">Liver</tissue>
    </source>
</reference>
<evidence type="ECO:0000256" key="3">
    <source>
        <dbReference type="ARBA" id="ARBA00022490"/>
    </source>
</evidence>
<feature type="domain" description="Cdc37 N-terminal" evidence="9">
    <location>
        <begin position="110"/>
        <end position="220"/>
    </location>
</feature>
<dbReference type="GO" id="GO:0051082">
    <property type="term" value="F:unfolded protein binding"/>
    <property type="evidence" value="ECO:0007669"/>
    <property type="project" value="UniProtKB-UniRule"/>
</dbReference>
<evidence type="ECO:0000313" key="10">
    <source>
        <dbReference type="EMBL" id="AFO96443.1"/>
    </source>
</evidence>
<comment type="function">
    <text evidence="6">Co-chaperone that binds to numerous kinases and promotes their interaction with the Hsp90 complex, resulting in stabilization and promotion of their activity.</text>
</comment>
<proteinExistence type="evidence at transcript level"/>
<evidence type="ECO:0000259" key="8">
    <source>
        <dbReference type="SMART" id="SM01070"/>
    </source>
</evidence>
<dbReference type="PANTHER" id="PTHR12800">
    <property type="entry name" value="CDC37-RELATED"/>
    <property type="match status" value="1"/>
</dbReference>
<keyword evidence="4 6" id="KW-0143">Chaperone</keyword>
<name>V9KDW5_CALMI</name>
<dbReference type="InterPro" id="IPR013874">
    <property type="entry name" value="Cdc37_Hsp90-bd"/>
</dbReference>
<dbReference type="SMART" id="SM01069">
    <property type="entry name" value="CDC37_C"/>
    <property type="match status" value="1"/>
</dbReference>
<dbReference type="PANTHER" id="PTHR12800:SF2">
    <property type="entry name" value="HSP90 CO-CHAPERONE CDC37-LIKE 1"/>
    <property type="match status" value="1"/>
</dbReference>
<organism evidence="10">
    <name type="scientific">Callorhinchus milii</name>
    <name type="common">Ghost shark</name>
    <dbReference type="NCBI Taxonomy" id="7868"/>
    <lineage>
        <taxon>Eukaryota</taxon>
        <taxon>Metazoa</taxon>
        <taxon>Chordata</taxon>
        <taxon>Craniata</taxon>
        <taxon>Vertebrata</taxon>
        <taxon>Chondrichthyes</taxon>
        <taxon>Holocephali</taxon>
        <taxon>Chimaeriformes</taxon>
        <taxon>Callorhinchidae</taxon>
        <taxon>Callorhinchus</taxon>
    </lineage>
</organism>
<dbReference type="InterPro" id="IPR013873">
    <property type="entry name" value="Cdc37_C"/>
</dbReference>
<evidence type="ECO:0000256" key="1">
    <source>
        <dbReference type="ARBA" id="ARBA00004496"/>
    </source>
</evidence>
<dbReference type="InterPro" id="IPR004918">
    <property type="entry name" value="Cdc37"/>
</dbReference>
<feature type="domain" description="Cdc37 Hsp90 binding" evidence="8">
    <location>
        <begin position="218"/>
        <end position="373"/>
    </location>
</feature>
<dbReference type="Gene3D" id="1.20.58.610">
    <property type="entry name" value="Cdc37, Hsp90 binding domain"/>
    <property type="match status" value="1"/>
</dbReference>
<accession>V9KDW5</accession>
<dbReference type="GO" id="GO:0006457">
    <property type="term" value="P:protein folding"/>
    <property type="evidence" value="ECO:0007669"/>
    <property type="project" value="UniProtKB-UniRule"/>
</dbReference>
<protein>
    <recommendedName>
        <fullName evidence="6">Hsp90 co-chaperone Cdc37</fullName>
    </recommendedName>
    <alternativeName>
        <fullName evidence="6">Hsp90 chaperone protein kinase-targeting subunit</fullName>
    </alternativeName>
</protein>
<evidence type="ECO:0000256" key="2">
    <source>
        <dbReference type="ARBA" id="ARBA00006222"/>
    </source>
</evidence>
<evidence type="ECO:0000256" key="4">
    <source>
        <dbReference type="ARBA" id="ARBA00023186"/>
    </source>
</evidence>
<sequence>PLNVTRNLVQQENCCVSVQAYFIKAQLRGERSQQKCLLVQFTEPKDSRMVFPDTSRKGEVESIDQPKVNTSQSQEFENYLEEYSDEYYHNYYDQDIGYQYDYRTDNEDDDDEEEECRLPSVPQTQICADGGASIGHEQQGLVKNTLECKWNLAEAQERLCTLELHNSESLEQEHAKAQTESWELKRKEDEWRQKEEELMWNERMNSWNVDTISKEGFNRSVINKNIKHKEAEEEADGKVATFVQKCERQIKHFGMLKRWVDSQRHLSDHPHLICEETANYLIKWCFYLQKAEKQALMEQVAHQAVVMQFIVEMGRNLHQDPRGCFRQFFEKAKIADEGYMEAFHTELEAFIQRVREFSQAKTAESVTMDKVVRDFELTVWAETPMPCWGNAVFSEELKRCFQLQDVQLLQNVLSDMDPQVAEHCLQHCIDAGLRICNSKEAKEERSEEPTMDTS</sequence>
<comment type="subunit">
    <text evidence="6">Forms a complex with Hsp90.</text>
</comment>
<evidence type="ECO:0000256" key="5">
    <source>
        <dbReference type="ARBA" id="ARBA00037145"/>
    </source>
</evidence>
<evidence type="ECO:0000259" key="9">
    <source>
        <dbReference type="SMART" id="SM01071"/>
    </source>
</evidence>
<dbReference type="GO" id="GO:0005737">
    <property type="term" value="C:cytoplasm"/>
    <property type="evidence" value="ECO:0007669"/>
    <property type="project" value="UniProtKB-SubCell"/>
</dbReference>
<dbReference type="EMBL" id="JW863926">
    <property type="protein sequence ID" value="AFO96443.1"/>
    <property type="molecule type" value="mRNA"/>
</dbReference>
<dbReference type="SMART" id="SM01070">
    <property type="entry name" value="CDC37_M"/>
    <property type="match status" value="1"/>
</dbReference>
<evidence type="ECO:0000259" key="7">
    <source>
        <dbReference type="SMART" id="SM01069"/>
    </source>
</evidence>
<keyword evidence="3 6" id="KW-0963">Cytoplasm</keyword>
<dbReference type="AlphaFoldDB" id="V9KDW5"/>
<dbReference type="GO" id="GO:0051087">
    <property type="term" value="F:protein-folding chaperone binding"/>
    <property type="evidence" value="ECO:0007669"/>
    <property type="project" value="UniProtKB-UniRule"/>
</dbReference>
<dbReference type="SMART" id="SM01071">
    <property type="entry name" value="CDC37_N"/>
    <property type="match status" value="1"/>
</dbReference>
<dbReference type="FunFam" id="1.20.58.610:FF:000001">
    <property type="entry name" value="Hsp90 co-chaperone Cdc37-like 1"/>
    <property type="match status" value="1"/>
</dbReference>
<dbReference type="SUPFAM" id="SSF101391">
    <property type="entry name" value="Hsp90 co-chaperone CDC37"/>
    <property type="match status" value="1"/>
</dbReference>
<feature type="domain" description="Cdc37 C-terminal" evidence="7">
    <location>
        <begin position="381"/>
        <end position="453"/>
    </location>
</feature>
<comment type="similarity">
    <text evidence="2 6">Belongs to the CDC37 family.</text>
</comment>
<dbReference type="GO" id="GO:0050821">
    <property type="term" value="P:protein stabilization"/>
    <property type="evidence" value="ECO:0007669"/>
    <property type="project" value="UniProtKB-UniRule"/>
</dbReference>
<dbReference type="Pfam" id="PF08565">
    <property type="entry name" value="CDC37_M"/>
    <property type="match status" value="1"/>
</dbReference>
<dbReference type="GO" id="GO:0019901">
    <property type="term" value="F:protein kinase binding"/>
    <property type="evidence" value="ECO:0007669"/>
    <property type="project" value="UniProtKB-UniRule"/>
</dbReference>
<dbReference type="InterPro" id="IPR013855">
    <property type="entry name" value="Cdc37_N_dom"/>
</dbReference>
<feature type="non-terminal residue" evidence="10">
    <location>
        <position position="1"/>
    </location>
</feature>
<comment type="function">
    <text evidence="5">Co-chaperone that binds to numerous proteins and promotes their interaction with Hsp70 and Hsp90.</text>
</comment>
<dbReference type="Gene3D" id="6.10.140.250">
    <property type="match status" value="1"/>
</dbReference>
<dbReference type="InterPro" id="IPR038189">
    <property type="entry name" value="Cdc37_Hsp90-bd_sf"/>
</dbReference>